<dbReference type="Proteomes" id="UP000199045">
    <property type="component" value="Unassembled WGS sequence"/>
</dbReference>
<name>A0A1G7QM16_CHIFI</name>
<organism evidence="1 2">
    <name type="scientific">Chitinophaga filiformis</name>
    <name type="common">Myxococcus filiformis</name>
    <name type="synonym">Flexibacter filiformis</name>
    <dbReference type="NCBI Taxonomy" id="104663"/>
    <lineage>
        <taxon>Bacteria</taxon>
        <taxon>Pseudomonadati</taxon>
        <taxon>Bacteroidota</taxon>
        <taxon>Chitinophagia</taxon>
        <taxon>Chitinophagales</taxon>
        <taxon>Chitinophagaceae</taxon>
        <taxon>Chitinophaga</taxon>
    </lineage>
</organism>
<proteinExistence type="predicted"/>
<reference evidence="1 2" key="1">
    <citation type="submission" date="2016-10" db="EMBL/GenBank/DDBJ databases">
        <authorList>
            <person name="de Groot N.N."/>
        </authorList>
    </citation>
    <scope>NUCLEOTIDE SEQUENCE [LARGE SCALE GENOMIC DNA]</scope>
    <source>
        <strain evidence="1 2">DSM 527</strain>
    </source>
</reference>
<evidence type="ECO:0000313" key="1">
    <source>
        <dbReference type="EMBL" id="SDF98670.1"/>
    </source>
</evidence>
<gene>
    <name evidence="1" type="ORF">SAMN04488121_10383</name>
</gene>
<evidence type="ECO:0000313" key="2">
    <source>
        <dbReference type="Proteomes" id="UP000199045"/>
    </source>
</evidence>
<dbReference type="EMBL" id="FNBN01000003">
    <property type="protein sequence ID" value="SDF98670.1"/>
    <property type="molecule type" value="Genomic_DNA"/>
</dbReference>
<dbReference type="AlphaFoldDB" id="A0A1G7QM16"/>
<protein>
    <submittedName>
        <fullName evidence="1">Uncharacterized protein</fullName>
    </submittedName>
</protein>
<dbReference type="RefSeq" id="WP_089832348.1">
    <property type="nucleotide sequence ID" value="NZ_FNBN01000003.1"/>
</dbReference>
<sequence>MFFAGALLLGKWIDKKKIERIKADPASAVGFIYKSKTTGKGEKVWSEYFVNGKRYEVKGLPPGGANVQVDMFFRVIYERKHPDNSIIDFAIPLFSEEDITKQTTGTVDLVNPATVRFLYKVNGESYSCIQVLPEGRTVKNGETFPVEYLEQDPWMAILKL</sequence>
<dbReference type="OrthoDB" id="2242169at2"/>
<accession>A0A1G7QM16</accession>